<dbReference type="GO" id="GO:0004674">
    <property type="term" value="F:protein serine/threonine kinase activity"/>
    <property type="evidence" value="ECO:0007669"/>
    <property type="project" value="UniProtKB-KW"/>
</dbReference>
<dbReference type="AlphaFoldDB" id="A0AAJ7TFW1"/>
<dbReference type="InterPro" id="IPR008271">
    <property type="entry name" value="Ser/Thr_kinase_AS"/>
</dbReference>
<feature type="compositionally biased region" description="Basic and acidic residues" evidence="8">
    <location>
        <begin position="527"/>
        <end position="547"/>
    </location>
</feature>
<evidence type="ECO:0000256" key="4">
    <source>
        <dbReference type="ARBA" id="ARBA00022741"/>
    </source>
</evidence>
<dbReference type="PROSITE" id="PS50011">
    <property type="entry name" value="PROTEIN_KINASE_DOM"/>
    <property type="match status" value="1"/>
</dbReference>
<keyword evidence="2" id="KW-0723">Serine/threonine-protein kinase</keyword>
<protein>
    <submittedName>
        <fullName evidence="11">Myosin light chain kinase 2, skeletal/cardiac muscle-like isoform X1</fullName>
    </submittedName>
</protein>
<proteinExistence type="inferred from homology"/>
<keyword evidence="3" id="KW-0808">Transferase</keyword>
<feature type="region of interest" description="Disordered" evidence="8">
    <location>
        <begin position="116"/>
        <end position="177"/>
    </location>
</feature>
<dbReference type="SMART" id="SM00220">
    <property type="entry name" value="S_TKc"/>
    <property type="match status" value="1"/>
</dbReference>
<dbReference type="GO" id="GO:0035556">
    <property type="term" value="P:intracellular signal transduction"/>
    <property type="evidence" value="ECO:0007669"/>
    <property type="project" value="TreeGrafter"/>
</dbReference>
<dbReference type="CDD" id="cd14103">
    <property type="entry name" value="STKc_MLCK"/>
    <property type="match status" value="1"/>
</dbReference>
<dbReference type="InterPro" id="IPR011009">
    <property type="entry name" value="Kinase-like_dom_sf"/>
</dbReference>
<evidence type="ECO:0000259" key="9">
    <source>
        <dbReference type="PROSITE" id="PS50011"/>
    </source>
</evidence>
<accession>A0AAJ7TFW1</accession>
<dbReference type="PANTHER" id="PTHR24342">
    <property type="entry name" value="SERINE/THREONINE-PROTEIN KINASE 17"/>
    <property type="match status" value="1"/>
</dbReference>
<dbReference type="InterPro" id="IPR000719">
    <property type="entry name" value="Prot_kinase_dom"/>
</dbReference>
<evidence type="ECO:0000313" key="11">
    <source>
        <dbReference type="RefSeq" id="XP_032816644.1"/>
    </source>
</evidence>
<evidence type="ECO:0000256" key="8">
    <source>
        <dbReference type="SAM" id="MobiDB-lite"/>
    </source>
</evidence>
<dbReference type="SUPFAM" id="SSF56112">
    <property type="entry name" value="Protein kinase-like (PK-like)"/>
    <property type="match status" value="1"/>
</dbReference>
<dbReference type="RefSeq" id="XP_032816644.1">
    <property type="nucleotide sequence ID" value="XM_032960753.1"/>
</dbReference>
<dbReference type="CTD" id="91807"/>
<feature type="region of interest" description="Disordered" evidence="8">
    <location>
        <begin position="227"/>
        <end position="383"/>
    </location>
</feature>
<dbReference type="Pfam" id="PF00069">
    <property type="entry name" value="Pkinase"/>
    <property type="match status" value="1"/>
</dbReference>
<reference evidence="11" key="1">
    <citation type="submission" date="2025-08" db="UniProtKB">
        <authorList>
            <consortium name="RefSeq"/>
        </authorList>
    </citation>
    <scope>IDENTIFICATION</scope>
    <source>
        <tissue evidence="11">Sperm</tissue>
    </source>
</reference>
<sequence>MKKATTARHYYSHDGARIVENNVVIGGCIVHISRSVPGVGFNSAWHRGRDSTFFKRAVIEFLSSLVPDCHTTAGSDMSMGPLENAWMQHKGSSCVCEVDEDTTRALLPLGCSSAGVVAGRGSPDRPPDGLTADSPPNQQQGQRQEAQTQAQGCARDAGGGGGKPRAQRKTKAVQRRVSQRRLGHLAFFHYLKRVESRTGFWEKHTTQHLLLHKNDEVKGHKDKHFKTPIGLAEIKPCHKKKHYGKTDPDDSESDKSDDAIEQLNKENSRKSRPPMGAAGGDGAAAGLGQSRSWSVRAAVERVQAKVTPGNAPLARPGARKTKRDVSGVNGDDGDDDEEGSVTEKETDEESPVAGDSDTQSEGAVAKGPAAVNGRPTDDEAHVDIARVRKGSLVAEKAVAAAAAAVEPPPVLPSPCKDFSAKSQDKGPPSCTNSQGAEGGEDKREADTKKRATEGKDPKEDSKKSKVDDVKVAPVVTQTKELKIKSKASPGEAPSKTPSEAQKKSPSKATLGDGPSLPTGGAPSKGPSDGRSKPTGKGLRETESKDSSETQVGTVQAESEETPNSEASDDVIDDCPPPPAPFEHRMVVPQSEAVSTSYSIKQKDVLGGGRFGRVHKCVERTSGMTLAAKVIKAKGVKEKDEVNNEISIMNQLKHNNLLQLYDAYESKNDFVLIMEYIHGGELFDRIVSEDYNLTELDAIIFIRQICEGIHYMHQQYILHLDLKPENILCVNRKGNQIKIIDFGLARRYKPREKLKVHFGTPEFLAPEVVNYDYVSFPTDMWSLGVIAYMLLSGLSPFMGEDDNETLTNIVNVNWDFDDEAFENVSEEAKDFISRLLIKEKSGRMSASQCLKHNWLVNLSERAKKCKVRLKSQLLLHTYMVRRMWKKNFFAVTAANRLRKISSSTSLALEGSEK</sequence>
<evidence type="ECO:0000256" key="7">
    <source>
        <dbReference type="PROSITE-ProRule" id="PRU10141"/>
    </source>
</evidence>
<evidence type="ECO:0000256" key="3">
    <source>
        <dbReference type="ARBA" id="ARBA00022679"/>
    </source>
</evidence>
<dbReference type="Gene3D" id="1.10.510.10">
    <property type="entry name" value="Transferase(Phosphotransferase) domain 1"/>
    <property type="match status" value="1"/>
</dbReference>
<feature type="region of interest" description="Disordered" evidence="8">
    <location>
        <begin position="395"/>
        <end position="572"/>
    </location>
</feature>
<dbReference type="GO" id="GO:0005524">
    <property type="term" value="F:ATP binding"/>
    <property type="evidence" value="ECO:0007669"/>
    <property type="project" value="UniProtKB-UniRule"/>
</dbReference>
<keyword evidence="5" id="KW-0418">Kinase</keyword>
<dbReference type="Gene3D" id="3.30.200.20">
    <property type="entry name" value="Phosphorylase Kinase, domain 1"/>
    <property type="match status" value="1"/>
</dbReference>
<dbReference type="GO" id="GO:0043065">
    <property type="term" value="P:positive regulation of apoptotic process"/>
    <property type="evidence" value="ECO:0007669"/>
    <property type="project" value="TreeGrafter"/>
</dbReference>
<feature type="compositionally biased region" description="Acidic residues" evidence="8">
    <location>
        <begin position="557"/>
        <end position="572"/>
    </location>
</feature>
<dbReference type="InterPro" id="IPR017441">
    <property type="entry name" value="Protein_kinase_ATP_BS"/>
</dbReference>
<keyword evidence="4 7" id="KW-0547">Nucleotide-binding</keyword>
<feature type="compositionally biased region" description="Basic and acidic residues" evidence="8">
    <location>
        <begin position="244"/>
        <end position="269"/>
    </location>
</feature>
<evidence type="ECO:0000256" key="5">
    <source>
        <dbReference type="ARBA" id="ARBA00022777"/>
    </source>
</evidence>
<evidence type="ECO:0000313" key="10">
    <source>
        <dbReference type="Proteomes" id="UP001318040"/>
    </source>
</evidence>
<organism evidence="10 11">
    <name type="scientific">Petromyzon marinus</name>
    <name type="common">Sea lamprey</name>
    <dbReference type="NCBI Taxonomy" id="7757"/>
    <lineage>
        <taxon>Eukaryota</taxon>
        <taxon>Metazoa</taxon>
        <taxon>Chordata</taxon>
        <taxon>Craniata</taxon>
        <taxon>Vertebrata</taxon>
        <taxon>Cyclostomata</taxon>
        <taxon>Hyperoartia</taxon>
        <taxon>Petromyzontiformes</taxon>
        <taxon>Petromyzontidae</taxon>
        <taxon>Petromyzon</taxon>
    </lineage>
</organism>
<dbReference type="PROSITE" id="PS00108">
    <property type="entry name" value="PROTEIN_KINASE_ST"/>
    <property type="match status" value="1"/>
</dbReference>
<gene>
    <name evidence="11" type="primary">LOC116945997</name>
</gene>
<dbReference type="FunFam" id="1.10.510.10:FF:000135">
    <property type="entry name" value="Putative myosin light chain kinase 3"/>
    <property type="match status" value="1"/>
</dbReference>
<feature type="compositionally biased region" description="Low complexity" evidence="8">
    <location>
        <begin position="138"/>
        <end position="156"/>
    </location>
</feature>
<feature type="compositionally biased region" description="Acidic residues" evidence="8">
    <location>
        <begin position="331"/>
        <end position="350"/>
    </location>
</feature>
<keyword evidence="10" id="KW-1185">Reference proteome</keyword>
<feature type="compositionally biased region" description="Basic residues" evidence="8">
    <location>
        <begin position="165"/>
        <end position="177"/>
    </location>
</feature>
<evidence type="ECO:0000256" key="6">
    <source>
        <dbReference type="ARBA" id="ARBA00022840"/>
    </source>
</evidence>
<feature type="compositionally biased region" description="Basic and acidic residues" evidence="8">
    <location>
        <begin position="439"/>
        <end position="470"/>
    </location>
</feature>
<dbReference type="KEGG" id="pmrn:116945997"/>
<dbReference type="PROSITE" id="PS00107">
    <property type="entry name" value="PROTEIN_KINASE_ATP"/>
    <property type="match status" value="1"/>
</dbReference>
<keyword evidence="6 7" id="KW-0067">ATP-binding</keyword>
<evidence type="ECO:0000256" key="2">
    <source>
        <dbReference type="ARBA" id="ARBA00022527"/>
    </source>
</evidence>
<feature type="binding site" evidence="7">
    <location>
        <position position="628"/>
    </location>
    <ligand>
        <name>ATP</name>
        <dbReference type="ChEBI" id="CHEBI:30616"/>
    </ligand>
</feature>
<feature type="compositionally biased region" description="Low complexity" evidence="8">
    <location>
        <begin position="395"/>
        <end position="405"/>
    </location>
</feature>
<dbReference type="Proteomes" id="UP001318040">
    <property type="component" value="Chromosome 25"/>
</dbReference>
<feature type="domain" description="Protein kinase" evidence="9">
    <location>
        <begin position="599"/>
        <end position="854"/>
    </location>
</feature>
<evidence type="ECO:0000256" key="1">
    <source>
        <dbReference type="ARBA" id="ARBA00006692"/>
    </source>
</evidence>
<dbReference type="PANTHER" id="PTHR24342:SF20">
    <property type="entry name" value="MYOSIN LIGHT CHAIN KINASE, SMOOTH MUSCLE"/>
    <property type="match status" value="1"/>
</dbReference>
<name>A0AAJ7TFW1_PETMA</name>
<comment type="similarity">
    <text evidence="1">Belongs to the protein kinase superfamily. CAMK Ser/Thr protein kinase family.</text>
</comment>
<dbReference type="GO" id="GO:0005634">
    <property type="term" value="C:nucleus"/>
    <property type="evidence" value="ECO:0007669"/>
    <property type="project" value="TreeGrafter"/>
</dbReference>